<dbReference type="EMBL" id="VSSQ01000219">
    <property type="protein sequence ID" value="MPL86257.1"/>
    <property type="molecule type" value="Genomic_DNA"/>
</dbReference>
<proteinExistence type="predicted"/>
<keyword evidence="1" id="KW-1133">Transmembrane helix</keyword>
<comment type="caution">
    <text evidence="2">The sequence shown here is derived from an EMBL/GenBank/DDBJ whole genome shotgun (WGS) entry which is preliminary data.</text>
</comment>
<organism evidence="2">
    <name type="scientific">bioreactor metagenome</name>
    <dbReference type="NCBI Taxonomy" id="1076179"/>
    <lineage>
        <taxon>unclassified sequences</taxon>
        <taxon>metagenomes</taxon>
        <taxon>ecological metagenomes</taxon>
    </lineage>
</organism>
<evidence type="ECO:0000256" key="1">
    <source>
        <dbReference type="SAM" id="Phobius"/>
    </source>
</evidence>
<accession>A0A644V4Y1</accession>
<dbReference type="AlphaFoldDB" id="A0A644V4Y1"/>
<sequence>MSAIELALISFNFLAIIFEIIRYTFDNYFKLVYILEPKIVKIITTNKV</sequence>
<keyword evidence="1" id="KW-0812">Transmembrane</keyword>
<gene>
    <name evidence="2" type="ORF">SDC9_32234</name>
</gene>
<reference evidence="2" key="1">
    <citation type="submission" date="2019-08" db="EMBL/GenBank/DDBJ databases">
        <authorList>
            <person name="Kucharzyk K."/>
            <person name="Murdoch R.W."/>
            <person name="Higgins S."/>
            <person name="Loffler F."/>
        </authorList>
    </citation>
    <scope>NUCLEOTIDE SEQUENCE</scope>
</reference>
<feature type="transmembrane region" description="Helical" evidence="1">
    <location>
        <begin position="6"/>
        <end position="25"/>
    </location>
</feature>
<evidence type="ECO:0000313" key="2">
    <source>
        <dbReference type="EMBL" id="MPL86257.1"/>
    </source>
</evidence>
<protein>
    <submittedName>
        <fullName evidence="2">Uncharacterized protein</fullName>
    </submittedName>
</protein>
<keyword evidence="1" id="KW-0472">Membrane</keyword>
<name>A0A644V4Y1_9ZZZZ</name>